<evidence type="ECO:0000256" key="2">
    <source>
        <dbReference type="ARBA" id="ARBA00022801"/>
    </source>
</evidence>
<evidence type="ECO:0000256" key="1">
    <source>
        <dbReference type="ARBA" id="ARBA00009865"/>
    </source>
</evidence>
<name>A0A2S0VMP3_9ALTE</name>
<dbReference type="Gene3D" id="2.115.10.20">
    <property type="entry name" value="Glycosyl hydrolase domain, family 43"/>
    <property type="match status" value="1"/>
</dbReference>
<evidence type="ECO:0000313" key="7">
    <source>
        <dbReference type="Proteomes" id="UP000244441"/>
    </source>
</evidence>
<dbReference type="InterPro" id="IPR023296">
    <property type="entry name" value="Glyco_hydro_beta-prop_sf"/>
</dbReference>
<dbReference type="AlphaFoldDB" id="A0A2S0VMP3"/>
<dbReference type="CDD" id="cd08992">
    <property type="entry name" value="GH117"/>
    <property type="match status" value="1"/>
</dbReference>
<proteinExistence type="inferred from homology"/>
<accession>A0A2S0VMP3</accession>
<dbReference type="SUPFAM" id="SSF75005">
    <property type="entry name" value="Arabinanase/levansucrase/invertase"/>
    <property type="match status" value="1"/>
</dbReference>
<dbReference type="SMR" id="A0A2S0VMP3"/>
<dbReference type="Proteomes" id="UP000244441">
    <property type="component" value="Chromosome"/>
</dbReference>
<keyword evidence="2 4" id="KW-0378">Hydrolase</keyword>
<gene>
    <name evidence="6" type="ORF">C2869_03165</name>
</gene>
<evidence type="ECO:0000313" key="6">
    <source>
        <dbReference type="EMBL" id="AWB65494.1"/>
    </source>
</evidence>
<dbReference type="InterPro" id="IPR006710">
    <property type="entry name" value="Glyco_hydro_43"/>
</dbReference>
<evidence type="ECO:0000256" key="5">
    <source>
        <dbReference type="SAM" id="SignalP"/>
    </source>
</evidence>
<feature type="signal peptide" evidence="5">
    <location>
        <begin position="1"/>
        <end position="24"/>
    </location>
</feature>
<keyword evidence="3 4" id="KW-0326">Glycosidase</keyword>
<reference evidence="6 7" key="1">
    <citation type="submission" date="2018-01" db="EMBL/GenBank/DDBJ databases">
        <title>Genome sequence of a Cantenovulum-like bacteria.</title>
        <authorList>
            <person name="Tan W.R."/>
            <person name="Lau N.-S."/>
            <person name="Go F."/>
            <person name="Amirul A.-A.A."/>
        </authorList>
    </citation>
    <scope>NUCLEOTIDE SEQUENCE [LARGE SCALE GENOMIC DNA]</scope>
    <source>
        <strain evidence="6 7">CCB-QB4</strain>
    </source>
</reference>
<dbReference type="KEGG" id="cate:C2869_03165"/>
<sequence length="436" mass="49042">MNQVNLNLKVLIAGLASLALSACALTDMTKTETSSQVFPHKVPKEKPNIPLSAAMERMFEYSAPRPQDSELYSQFAYTELQGFDYNGGDGTITRRDPTRPILHNGKYYIWYTKRDTIVPPVGAMNAEKATDKIPSTDWDLAELWYATSTDGLNWQEQAVAVPRPPAPHPGHRSVATPDILVWEGKYYLYYQAFNEPSGLKGDHSVIAVSWADSPEGPWHATHKVAVKPGKKGDWDQNLIHDPMPIVYNGKIYMYFKSTYNKWPDNRKNYHVAHGLAIAEHPLDEFKKHPLNPVINSGHETFYFPFKSGVAGLIIRDGIERNTVQYAKDGVNFNIESNISLPPIAGGPFTPDAFTNTKDGRGVTWGISHFKTFGETRPYHSRLVRFDCDLSQDVHMPEFKSPNIWWKPDVYFTNMGLSPNLKKKVIGASKQAAKASK</sequence>
<dbReference type="GO" id="GO:0005975">
    <property type="term" value="P:carbohydrate metabolic process"/>
    <property type="evidence" value="ECO:0007669"/>
    <property type="project" value="InterPro"/>
</dbReference>
<dbReference type="EMBL" id="CP026604">
    <property type="protein sequence ID" value="AWB65494.1"/>
    <property type="molecule type" value="Genomic_DNA"/>
</dbReference>
<organism evidence="6 7">
    <name type="scientific">Saccharobesus litoralis</name>
    <dbReference type="NCBI Taxonomy" id="2172099"/>
    <lineage>
        <taxon>Bacteria</taxon>
        <taxon>Pseudomonadati</taxon>
        <taxon>Pseudomonadota</taxon>
        <taxon>Gammaproteobacteria</taxon>
        <taxon>Alteromonadales</taxon>
        <taxon>Alteromonadaceae</taxon>
        <taxon>Saccharobesus</taxon>
    </lineage>
</organism>
<dbReference type="Pfam" id="PF04616">
    <property type="entry name" value="Glyco_hydro_43"/>
    <property type="match status" value="1"/>
</dbReference>
<evidence type="ECO:0000256" key="4">
    <source>
        <dbReference type="RuleBase" id="RU361187"/>
    </source>
</evidence>
<evidence type="ECO:0000256" key="3">
    <source>
        <dbReference type="ARBA" id="ARBA00023295"/>
    </source>
</evidence>
<dbReference type="GO" id="GO:0004553">
    <property type="term" value="F:hydrolase activity, hydrolyzing O-glycosyl compounds"/>
    <property type="evidence" value="ECO:0007669"/>
    <property type="project" value="InterPro"/>
</dbReference>
<comment type="similarity">
    <text evidence="1 4">Belongs to the glycosyl hydrolase 43 family.</text>
</comment>
<dbReference type="OrthoDB" id="9801455at2"/>
<dbReference type="RefSeq" id="WP_108601570.1">
    <property type="nucleotide sequence ID" value="NZ_CP026604.1"/>
</dbReference>
<protein>
    <submittedName>
        <fullName evidence="6">Glycoside hydrolase</fullName>
    </submittedName>
</protein>
<keyword evidence="5" id="KW-0732">Signal</keyword>
<keyword evidence="7" id="KW-1185">Reference proteome</keyword>
<feature type="chain" id="PRO_5015688974" evidence="5">
    <location>
        <begin position="25"/>
        <end position="436"/>
    </location>
</feature>